<evidence type="ECO:0000313" key="20">
    <source>
        <dbReference type="EMBL" id="KAJ3056688.1"/>
    </source>
</evidence>
<sequence>MLNSFAGDMAASVLHGPGVKEATLRYWEGVDNLDEFLVRVFAFFEGKGFYCILLARLTNLLILAFIVGFSTFLFACIDYSIIHKSKMLEDVLRPQCLRKIHGLPSAFLITFSIWWTWQFLRLLMDIPQLLQMYRFYFHVLEVPDAKMQTLDWRDVVSGLVRAKDLPDLRSRPGFETLDAHNIANRIMRKENYMIAIFNKDVLDLTVPWVVKRQMLTQIMEWNLSFCILSYVFNERGHVRKRFLKEVNRTRLINGLKQRFILMGILNLICAPFLFILLIMYFFFRYAEEFHKNPSSLGSRQYTPFARRKFREFNELPHLFNHRLNRSYEKALEYMAQFPAEKLIIVARFVAFISGSFAAVLLILTLVNDELLHGFEITPGRSAFFYIGIFGTVMAVARGMVPGENDVFEPERCMREVVEDTHYLPEEWKGKLHTDEVRADFNALFDYKVLLFLYEVLSLVLAPMILMKSLPARAETIVDFFREFTVHVDSLGYVCSFAVFDFRKHGNVKYGALAEGDNQYYMSNGGKMEQSFMNFKAQNPDWDPGVDGSQYLSNVLSKREQLLGRNGLADPAGSSMMMNSMMRLRRNVRFDNDQLRQGGRSGSQYLRPHPLAQGAGSAGRNGLPPQPPPVSDSYLAQSEAYDARAMGRELFALLDAIAQNQPGF</sequence>
<comment type="caution">
    <text evidence="20">The sequence shown here is derived from an EMBL/GenBank/DDBJ whole genome shotgun (WGS) entry which is preliminary data.</text>
</comment>
<evidence type="ECO:0000256" key="2">
    <source>
        <dbReference type="ARBA" id="ARBA00004477"/>
    </source>
</evidence>
<dbReference type="GO" id="GO:0006869">
    <property type="term" value="P:lipid transport"/>
    <property type="evidence" value="ECO:0007669"/>
    <property type="project" value="UniProtKB-KW"/>
</dbReference>
<evidence type="ECO:0000256" key="13">
    <source>
        <dbReference type="ARBA" id="ARBA00023136"/>
    </source>
</evidence>
<evidence type="ECO:0000256" key="7">
    <source>
        <dbReference type="ARBA" id="ARBA00022448"/>
    </source>
</evidence>
<keyword evidence="21" id="KW-1185">Reference proteome</keyword>
<evidence type="ECO:0000256" key="15">
    <source>
        <dbReference type="ARBA" id="ARBA00024615"/>
    </source>
</evidence>
<evidence type="ECO:0000313" key="21">
    <source>
        <dbReference type="Proteomes" id="UP001212841"/>
    </source>
</evidence>
<keyword evidence="10 18" id="KW-0072">Autophagy</keyword>
<keyword evidence="12 18" id="KW-0445">Lipid transport</keyword>
<dbReference type="GO" id="GO:0034045">
    <property type="term" value="C:phagophore assembly site membrane"/>
    <property type="evidence" value="ECO:0007669"/>
    <property type="project" value="UniProtKB-SubCell"/>
</dbReference>
<dbReference type="EMBL" id="JADGJD010000024">
    <property type="protein sequence ID" value="KAJ3056688.1"/>
    <property type="molecule type" value="Genomic_DNA"/>
</dbReference>
<reference evidence="20" key="1">
    <citation type="submission" date="2020-05" db="EMBL/GenBank/DDBJ databases">
        <title>Phylogenomic resolution of chytrid fungi.</title>
        <authorList>
            <person name="Stajich J.E."/>
            <person name="Amses K."/>
            <person name="Simmons R."/>
            <person name="Seto K."/>
            <person name="Myers J."/>
            <person name="Bonds A."/>
            <person name="Quandt C.A."/>
            <person name="Barry K."/>
            <person name="Liu P."/>
            <person name="Grigoriev I."/>
            <person name="Longcore J.E."/>
            <person name="James T.Y."/>
        </authorList>
    </citation>
    <scope>NUCLEOTIDE SEQUENCE</scope>
    <source>
        <strain evidence="20">JEL0318</strain>
    </source>
</reference>
<dbReference type="GO" id="GO:0005776">
    <property type="term" value="C:autophagosome"/>
    <property type="evidence" value="ECO:0007669"/>
    <property type="project" value="TreeGrafter"/>
</dbReference>
<comment type="similarity">
    <text evidence="5 18">Belongs to the ATG9 family.</text>
</comment>
<keyword evidence="13 18" id="KW-0472">Membrane</keyword>
<dbReference type="PANTHER" id="PTHR13038">
    <property type="entry name" value="APG9 AUTOPHAGY 9"/>
    <property type="match status" value="1"/>
</dbReference>
<comment type="catalytic activity">
    <reaction evidence="16">
        <text>a 1,2-diacyl-sn-glycero-3-phospho-(1D-myo-inositol-3-phosphate)(in) = a 1,2-diacyl-sn-glycero-3-phospho-(1D-myo-inositol-3-phosphate)(out)</text>
        <dbReference type="Rhea" id="RHEA:67920"/>
        <dbReference type="ChEBI" id="CHEBI:58088"/>
    </reaction>
</comment>
<evidence type="ECO:0000256" key="9">
    <source>
        <dbReference type="ARBA" id="ARBA00022989"/>
    </source>
</evidence>
<evidence type="ECO:0000256" key="14">
    <source>
        <dbReference type="ARBA" id="ARBA00024479"/>
    </source>
</evidence>
<evidence type="ECO:0000256" key="3">
    <source>
        <dbReference type="ARBA" id="ARBA00004511"/>
    </source>
</evidence>
<name>A0AAD5SJX2_9FUNG</name>
<evidence type="ECO:0000256" key="17">
    <source>
        <dbReference type="ARBA" id="ARBA00024631"/>
    </source>
</evidence>
<evidence type="ECO:0000256" key="16">
    <source>
        <dbReference type="ARBA" id="ARBA00024621"/>
    </source>
</evidence>
<dbReference type="GO" id="GO:0000139">
    <property type="term" value="C:Golgi membrane"/>
    <property type="evidence" value="ECO:0007669"/>
    <property type="project" value="UniProtKB-SubCell"/>
</dbReference>
<dbReference type="GO" id="GO:0034497">
    <property type="term" value="P:protein localization to phagophore assembly site"/>
    <property type="evidence" value="ECO:0007669"/>
    <property type="project" value="TreeGrafter"/>
</dbReference>
<dbReference type="GO" id="GO:0030659">
    <property type="term" value="C:cytoplasmic vesicle membrane"/>
    <property type="evidence" value="ECO:0007669"/>
    <property type="project" value="UniProtKB-SubCell"/>
</dbReference>
<comment type="subcellular location">
    <subcellularLocation>
        <location evidence="1">Cytoplasmic vesicle membrane</location>
        <topology evidence="1">Multi-pass membrane protein</topology>
    </subcellularLocation>
    <subcellularLocation>
        <location evidence="2">Endoplasmic reticulum membrane</location>
        <topology evidence="2">Multi-pass membrane protein</topology>
    </subcellularLocation>
    <subcellularLocation>
        <location evidence="4">Golgi apparatus membrane</location>
        <topology evidence="4">Multi-pass membrane protein</topology>
    </subcellularLocation>
    <subcellularLocation>
        <location evidence="3 18">Preautophagosomal structure membrane</location>
        <topology evidence="3 18">Multi-pass membrane protein</topology>
    </subcellularLocation>
</comment>
<dbReference type="Pfam" id="PF04109">
    <property type="entry name" value="ATG9"/>
    <property type="match status" value="1"/>
</dbReference>
<feature type="region of interest" description="Disordered" evidence="19">
    <location>
        <begin position="593"/>
        <end position="631"/>
    </location>
</feature>
<dbReference type="InterPro" id="IPR007241">
    <property type="entry name" value="Autophagy-rel_prot_9"/>
</dbReference>
<organism evidence="20 21">
    <name type="scientific">Rhizophlyctis rosea</name>
    <dbReference type="NCBI Taxonomy" id="64517"/>
    <lineage>
        <taxon>Eukaryota</taxon>
        <taxon>Fungi</taxon>
        <taxon>Fungi incertae sedis</taxon>
        <taxon>Chytridiomycota</taxon>
        <taxon>Chytridiomycota incertae sedis</taxon>
        <taxon>Chytridiomycetes</taxon>
        <taxon>Rhizophlyctidales</taxon>
        <taxon>Rhizophlyctidaceae</taxon>
        <taxon>Rhizophlyctis</taxon>
    </lineage>
</organism>
<feature type="transmembrane region" description="Helical" evidence="18">
    <location>
        <begin position="60"/>
        <end position="82"/>
    </location>
</feature>
<keyword evidence="11" id="KW-0333">Golgi apparatus</keyword>
<evidence type="ECO:0000256" key="19">
    <source>
        <dbReference type="SAM" id="MobiDB-lite"/>
    </source>
</evidence>
<evidence type="ECO:0000256" key="12">
    <source>
        <dbReference type="ARBA" id="ARBA00023055"/>
    </source>
</evidence>
<feature type="transmembrane region" description="Helical" evidence="18">
    <location>
        <begin position="382"/>
        <end position="400"/>
    </location>
</feature>
<feature type="transmembrane region" description="Helical" evidence="18">
    <location>
        <begin position="259"/>
        <end position="283"/>
    </location>
</feature>
<evidence type="ECO:0000256" key="5">
    <source>
        <dbReference type="ARBA" id="ARBA00006185"/>
    </source>
</evidence>
<comment type="catalytic activity">
    <reaction evidence="17">
        <text>a 1,2-diacyl-sn-glycero-3-phosphocholine(in) = a 1,2-diacyl-sn-glycero-3-phosphocholine(out)</text>
        <dbReference type="Rhea" id="RHEA:38571"/>
        <dbReference type="ChEBI" id="CHEBI:57643"/>
    </reaction>
</comment>
<dbReference type="Proteomes" id="UP001212841">
    <property type="component" value="Unassembled WGS sequence"/>
</dbReference>
<evidence type="ECO:0000256" key="8">
    <source>
        <dbReference type="ARBA" id="ARBA00022692"/>
    </source>
</evidence>
<keyword evidence="8 18" id="KW-0812">Transmembrane</keyword>
<dbReference type="GO" id="GO:0005789">
    <property type="term" value="C:endoplasmic reticulum membrane"/>
    <property type="evidence" value="ECO:0007669"/>
    <property type="project" value="UniProtKB-SubCell"/>
</dbReference>
<feature type="transmembrane region" description="Helical" evidence="18">
    <location>
        <begin position="448"/>
        <end position="466"/>
    </location>
</feature>
<comment type="catalytic activity">
    <reaction evidence="14">
        <text>a 1,2-diacyl-sn-glycero-3-phospho-L-serine(in) = a 1,2-diacyl-sn-glycero-3-phospho-L-serine(out)</text>
        <dbReference type="Rhea" id="RHEA:38663"/>
        <dbReference type="ChEBI" id="CHEBI:57262"/>
    </reaction>
</comment>
<evidence type="ECO:0000256" key="10">
    <source>
        <dbReference type="ARBA" id="ARBA00023006"/>
    </source>
</evidence>
<evidence type="ECO:0000256" key="1">
    <source>
        <dbReference type="ARBA" id="ARBA00004439"/>
    </source>
</evidence>
<protein>
    <recommendedName>
        <fullName evidence="6 18">Autophagy-related protein 9</fullName>
    </recommendedName>
</protein>
<dbReference type="GO" id="GO:0034727">
    <property type="term" value="P:piecemeal microautophagy of the nucleus"/>
    <property type="evidence" value="ECO:0007669"/>
    <property type="project" value="TreeGrafter"/>
</dbReference>
<accession>A0AAD5SJX2</accession>
<gene>
    <name evidence="20" type="primary">ATG9</name>
    <name evidence="20" type="ORF">HK097_005089</name>
</gene>
<evidence type="ECO:0000256" key="18">
    <source>
        <dbReference type="RuleBase" id="RU364027"/>
    </source>
</evidence>
<proteinExistence type="inferred from homology"/>
<comment type="function">
    <text evidence="18">Phospholipid scramblase involved in autophagy. Cycles between the preautophagosomal structure/phagophore assembly site (PAS) and the cytoplasmic vesicle pool and supplies membrane for the growing autophagosome. Lipid scramblase activity plays a key role in preautophagosomal structure/phagophore assembly by distributing the phospholipids that arrive through ATG2 from the cytoplasmic to the luminal leaflet of the bilayer, thereby driving autophagosomal membrane expansion.</text>
</comment>
<feature type="transmembrane region" description="Helical" evidence="18">
    <location>
        <begin position="102"/>
        <end position="124"/>
    </location>
</feature>
<keyword evidence="7 18" id="KW-0813">Transport</keyword>
<dbReference type="PANTHER" id="PTHR13038:SF10">
    <property type="entry name" value="AUTOPHAGY-RELATED PROTEIN 9"/>
    <property type="match status" value="1"/>
</dbReference>
<dbReference type="GO" id="GO:0000422">
    <property type="term" value="P:autophagy of mitochondrion"/>
    <property type="evidence" value="ECO:0007669"/>
    <property type="project" value="TreeGrafter"/>
</dbReference>
<evidence type="ECO:0000256" key="4">
    <source>
        <dbReference type="ARBA" id="ARBA00004653"/>
    </source>
</evidence>
<feature type="transmembrane region" description="Helical" evidence="18">
    <location>
        <begin position="342"/>
        <end position="366"/>
    </location>
</feature>
<evidence type="ECO:0000256" key="11">
    <source>
        <dbReference type="ARBA" id="ARBA00023034"/>
    </source>
</evidence>
<dbReference type="AlphaFoldDB" id="A0AAD5SJX2"/>
<keyword evidence="9 18" id="KW-1133">Transmembrane helix</keyword>
<evidence type="ECO:0000256" key="6">
    <source>
        <dbReference type="ARBA" id="ARBA00018074"/>
    </source>
</evidence>
<comment type="catalytic activity">
    <reaction evidence="15">
        <text>a 1,2-diacyl-sn-glycero-3-phosphoethanolamine(in) = a 1,2-diacyl-sn-glycero-3-phosphoethanolamine(out)</text>
        <dbReference type="Rhea" id="RHEA:38895"/>
        <dbReference type="ChEBI" id="CHEBI:64612"/>
    </reaction>
</comment>
<dbReference type="GO" id="GO:0061709">
    <property type="term" value="P:reticulophagy"/>
    <property type="evidence" value="ECO:0007669"/>
    <property type="project" value="TreeGrafter"/>
</dbReference>